<accession>A0ABP9S111</accession>
<comment type="caution">
    <text evidence="1">The sequence shown here is derived from an EMBL/GenBank/DDBJ whole genome shotgun (WGS) entry which is preliminary data.</text>
</comment>
<keyword evidence="2" id="KW-1185">Reference proteome</keyword>
<sequence>MAFMFEKPAGFTYKAGQFADYTLIDPQDTDEEKYPRILAFECPV</sequence>
<reference evidence="2" key="1">
    <citation type="journal article" date="2019" name="Int. J. Syst. Evol. Microbiol.">
        <title>The Global Catalogue of Microorganisms (GCM) 10K type strain sequencing project: providing services to taxonomists for standard genome sequencing and annotation.</title>
        <authorList>
            <consortium name="The Broad Institute Genomics Platform"/>
            <consortium name="The Broad Institute Genome Sequencing Center for Infectious Disease"/>
            <person name="Wu L."/>
            <person name="Ma J."/>
        </authorList>
    </citation>
    <scope>NUCLEOTIDE SEQUENCE [LARGE SCALE GENOMIC DNA]</scope>
    <source>
        <strain evidence="2">JCM 18514</strain>
    </source>
</reference>
<gene>
    <name evidence="1" type="ORF">GCM10023346_05030</name>
</gene>
<dbReference type="EMBL" id="BAABKK010000003">
    <property type="protein sequence ID" value="GAA5189701.1"/>
    <property type="molecule type" value="Genomic_DNA"/>
</dbReference>
<protein>
    <submittedName>
        <fullName evidence="1">Uncharacterized protein</fullName>
    </submittedName>
</protein>
<evidence type="ECO:0000313" key="1">
    <source>
        <dbReference type="EMBL" id="GAA5189701.1"/>
    </source>
</evidence>
<dbReference type="Proteomes" id="UP001500200">
    <property type="component" value="Unassembled WGS sequence"/>
</dbReference>
<proteinExistence type="predicted"/>
<evidence type="ECO:0000313" key="2">
    <source>
        <dbReference type="Proteomes" id="UP001500200"/>
    </source>
</evidence>
<name>A0ABP9S111_9MICC</name>
<organism evidence="1 2">
    <name type="scientific">Arthrobacter gyeryongensis</name>
    <dbReference type="NCBI Taxonomy" id="1650592"/>
    <lineage>
        <taxon>Bacteria</taxon>
        <taxon>Bacillati</taxon>
        <taxon>Actinomycetota</taxon>
        <taxon>Actinomycetes</taxon>
        <taxon>Micrococcales</taxon>
        <taxon>Micrococcaceae</taxon>
        <taxon>Arthrobacter</taxon>
    </lineage>
</organism>